<evidence type="ECO:0000313" key="1">
    <source>
        <dbReference type="EMBL" id="OUL58374.1"/>
    </source>
</evidence>
<proteinExistence type="predicted"/>
<dbReference type="EMBL" id="MWPV01000002">
    <property type="protein sequence ID" value="OUL58374.1"/>
    <property type="molecule type" value="Genomic_DNA"/>
</dbReference>
<dbReference type="RefSeq" id="WP_086743680.1">
    <property type="nucleotide sequence ID" value="NZ_MWPV01000002.1"/>
</dbReference>
<keyword evidence="2" id="KW-1185">Reference proteome</keyword>
<evidence type="ECO:0008006" key="3">
    <source>
        <dbReference type="Google" id="ProtNLM"/>
    </source>
</evidence>
<reference evidence="1 2" key="1">
    <citation type="submission" date="2017-02" db="EMBL/GenBank/DDBJ databases">
        <title>Pseudoalteromonas ulvae TC14 Genome.</title>
        <authorList>
            <person name="Molmeret M."/>
        </authorList>
    </citation>
    <scope>NUCLEOTIDE SEQUENCE [LARGE SCALE GENOMIC DNA]</scope>
    <source>
        <strain evidence="1">TC14</strain>
    </source>
</reference>
<gene>
    <name evidence="1" type="ORF">B1199_08560</name>
</gene>
<organism evidence="1 2">
    <name type="scientific">Pseudoalteromonas ulvae</name>
    <dbReference type="NCBI Taxonomy" id="107327"/>
    <lineage>
        <taxon>Bacteria</taxon>
        <taxon>Pseudomonadati</taxon>
        <taxon>Pseudomonadota</taxon>
        <taxon>Gammaproteobacteria</taxon>
        <taxon>Alteromonadales</taxon>
        <taxon>Pseudoalteromonadaceae</taxon>
        <taxon>Pseudoalteromonas</taxon>
    </lineage>
</organism>
<evidence type="ECO:0000313" key="2">
    <source>
        <dbReference type="Proteomes" id="UP000194841"/>
    </source>
</evidence>
<dbReference type="Proteomes" id="UP000194841">
    <property type="component" value="Unassembled WGS sequence"/>
</dbReference>
<dbReference type="OrthoDB" id="6197868at2"/>
<dbReference type="InterPro" id="IPR019630">
    <property type="entry name" value="DUF2496_YbaM-rel"/>
</dbReference>
<accession>A0A244CS09</accession>
<name>A0A244CS09_PSEDV</name>
<dbReference type="AlphaFoldDB" id="A0A244CS09"/>
<protein>
    <recommendedName>
        <fullName evidence="3">DUF2496 domain-containing protein</fullName>
    </recommendedName>
</protein>
<comment type="caution">
    <text evidence="1">The sequence shown here is derived from an EMBL/GenBank/DDBJ whole genome shotgun (WGS) entry which is preliminary data.</text>
</comment>
<dbReference type="Pfam" id="PF10689">
    <property type="entry name" value="DUF2496"/>
    <property type="match status" value="1"/>
</dbReference>
<sequence length="56" mass="6251">MSDVSDQLAHAPKHVQLAIDLIMLLEQHELDPADVIAALEIVKTDFIQKQLTSTQK</sequence>